<protein>
    <submittedName>
        <fullName evidence="3">Flagellar filament capping protein FliD</fullName>
    </submittedName>
</protein>
<evidence type="ECO:0000313" key="3">
    <source>
        <dbReference type="EMBL" id="NMC62308.1"/>
    </source>
</evidence>
<keyword evidence="3" id="KW-0282">Flagellum</keyword>
<feature type="non-terminal residue" evidence="3">
    <location>
        <position position="1"/>
    </location>
</feature>
<name>A0A7X9IIR1_9DELT</name>
<evidence type="ECO:0000313" key="4">
    <source>
        <dbReference type="Proteomes" id="UP000524246"/>
    </source>
</evidence>
<accession>A0A7X9IIR1</accession>
<dbReference type="GO" id="GO:0071973">
    <property type="term" value="P:bacterial-type flagellum-dependent cell motility"/>
    <property type="evidence" value="ECO:0007669"/>
    <property type="project" value="TreeGrafter"/>
</dbReference>
<sequence length="269" mass="28576">TGVSKGQISITSSCGYLDTAIGGGVMNAAQNAIFDLNGVTGITRENNSVSDVITGLTLSLQGIGSATITVSDDSKTTETKIQEFVDQFNEIVEFINENNQVLRDESGKEVRNIFQPLASVSVDDTALRGFRDALSGIHSGISGTGVNIFADLGITTQRDGTLKFDKAQFEKAVSTSSSSVNSILQQFADLTATTGGTIDSFTRFQGSFDVTINSNKTMIDNMNKQIASAEDSISQQEESLRARFARLEAAIGQMQSQQQALSSILSSIG</sequence>
<dbReference type="Pfam" id="PF07195">
    <property type="entry name" value="FliD_C"/>
    <property type="match status" value="1"/>
</dbReference>
<dbReference type="GO" id="GO:0009421">
    <property type="term" value="C:bacterial-type flagellum filament cap"/>
    <property type="evidence" value="ECO:0007669"/>
    <property type="project" value="InterPro"/>
</dbReference>
<evidence type="ECO:0000256" key="1">
    <source>
        <dbReference type="SAM" id="Coils"/>
    </source>
</evidence>
<organism evidence="3 4">
    <name type="scientific">SAR324 cluster bacterium</name>
    <dbReference type="NCBI Taxonomy" id="2024889"/>
    <lineage>
        <taxon>Bacteria</taxon>
        <taxon>Deltaproteobacteria</taxon>
        <taxon>SAR324 cluster</taxon>
    </lineage>
</organism>
<feature type="coiled-coil region" evidence="1">
    <location>
        <begin position="219"/>
        <end position="257"/>
    </location>
</feature>
<keyword evidence="3" id="KW-0966">Cell projection</keyword>
<evidence type="ECO:0000259" key="2">
    <source>
        <dbReference type="Pfam" id="PF07195"/>
    </source>
</evidence>
<reference evidence="3 4" key="1">
    <citation type="journal article" date="2020" name="Biotechnol. Biofuels">
        <title>New insights from the biogas microbiome by comprehensive genome-resolved metagenomics of nearly 1600 species originating from multiple anaerobic digesters.</title>
        <authorList>
            <person name="Campanaro S."/>
            <person name="Treu L."/>
            <person name="Rodriguez-R L.M."/>
            <person name="Kovalovszki A."/>
            <person name="Ziels R.M."/>
            <person name="Maus I."/>
            <person name="Zhu X."/>
            <person name="Kougias P.G."/>
            <person name="Basile A."/>
            <person name="Luo G."/>
            <person name="Schluter A."/>
            <person name="Konstantinidis K.T."/>
            <person name="Angelidaki I."/>
        </authorList>
    </citation>
    <scope>NUCLEOTIDE SEQUENCE [LARGE SCALE GENOMIC DNA]</scope>
    <source>
        <strain evidence="3">AS27yjCOA_65</strain>
    </source>
</reference>
<dbReference type="InterPro" id="IPR040026">
    <property type="entry name" value="FliD"/>
</dbReference>
<dbReference type="PANTHER" id="PTHR30288:SF0">
    <property type="entry name" value="FLAGELLAR HOOK-ASSOCIATED PROTEIN 2"/>
    <property type="match status" value="1"/>
</dbReference>
<dbReference type="AlphaFoldDB" id="A0A7X9IIR1"/>
<feature type="domain" description="Flagellar hook-associated protein 2 C-terminal" evidence="2">
    <location>
        <begin position="29"/>
        <end position="256"/>
    </location>
</feature>
<comment type="caution">
    <text evidence="3">The sequence shown here is derived from an EMBL/GenBank/DDBJ whole genome shotgun (WGS) entry which is preliminary data.</text>
</comment>
<dbReference type="PANTHER" id="PTHR30288">
    <property type="entry name" value="FLAGELLAR CAP/ASSEMBLY PROTEIN FLID"/>
    <property type="match status" value="1"/>
</dbReference>
<gene>
    <name evidence="3" type="primary">fliD</name>
    <name evidence="3" type="ORF">GYA55_03995</name>
</gene>
<dbReference type="InterPro" id="IPR010809">
    <property type="entry name" value="FliD_C"/>
</dbReference>
<dbReference type="Proteomes" id="UP000524246">
    <property type="component" value="Unassembled WGS sequence"/>
</dbReference>
<dbReference type="GO" id="GO:0007155">
    <property type="term" value="P:cell adhesion"/>
    <property type="evidence" value="ECO:0007669"/>
    <property type="project" value="InterPro"/>
</dbReference>
<dbReference type="EMBL" id="JAAZON010000160">
    <property type="protein sequence ID" value="NMC62308.1"/>
    <property type="molecule type" value="Genomic_DNA"/>
</dbReference>
<keyword evidence="1" id="KW-0175">Coiled coil</keyword>
<keyword evidence="3" id="KW-0969">Cilium</keyword>
<proteinExistence type="predicted"/>